<dbReference type="Gene3D" id="2.60.120.200">
    <property type="match status" value="1"/>
</dbReference>
<dbReference type="InterPro" id="IPR013320">
    <property type="entry name" value="ConA-like_dom_sf"/>
</dbReference>
<comment type="caution">
    <text evidence="2">The sequence shown here is derived from an EMBL/GenBank/DDBJ whole genome shotgun (WGS) entry which is preliminary data.</text>
</comment>
<name>A0ABV7E9C7_9SPHN</name>
<gene>
    <name evidence="2" type="ORF">ACFODU_11570</name>
</gene>
<dbReference type="EMBL" id="JBHRST010000019">
    <property type="protein sequence ID" value="MFC3098426.1"/>
    <property type="molecule type" value="Genomic_DNA"/>
</dbReference>
<dbReference type="Pfam" id="PF17851">
    <property type="entry name" value="GH43_C2"/>
    <property type="match status" value="1"/>
</dbReference>
<evidence type="ECO:0000313" key="3">
    <source>
        <dbReference type="Proteomes" id="UP001595456"/>
    </source>
</evidence>
<accession>A0ABV7E9C7</accession>
<evidence type="ECO:0000259" key="1">
    <source>
        <dbReference type="Pfam" id="PF17851"/>
    </source>
</evidence>
<proteinExistence type="predicted"/>
<feature type="domain" description="Beta-xylosidase C-terminal Concanavalin A-like" evidence="1">
    <location>
        <begin position="15"/>
        <end position="141"/>
    </location>
</feature>
<dbReference type="InterPro" id="IPR041542">
    <property type="entry name" value="GH43_C2"/>
</dbReference>
<reference evidence="3" key="1">
    <citation type="journal article" date="2019" name="Int. J. Syst. Evol. Microbiol.">
        <title>The Global Catalogue of Microorganisms (GCM) 10K type strain sequencing project: providing services to taxonomists for standard genome sequencing and annotation.</title>
        <authorList>
            <consortium name="The Broad Institute Genomics Platform"/>
            <consortium name="The Broad Institute Genome Sequencing Center for Infectious Disease"/>
            <person name="Wu L."/>
            <person name="Ma J."/>
        </authorList>
    </citation>
    <scope>NUCLEOTIDE SEQUENCE [LARGE SCALE GENOMIC DNA]</scope>
    <source>
        <strain evidence="3">KCTC 52607</strain>
    </source>
</reference>
<organism evidence="2 3">
    <name type="scientific">Alteraurantiacibacter palmitatis</name>
    <dbReference type="NCBI Taxonomy" id="2054628"/>
    <lineage>
        <taxon>Bacteria</taxon>
        <taxon>Pseudomonadati</taxon>
        <taxon>Pseudomonadota</taxon>
        <taxon>Alphaproteobacteria</taxon>
        <taxon>Sphingomonadales</taxon>
        <taxon>Erythrobacteraceae</taxon>
        <taxon>Alteraurantiacibacter</taxon>
    </lineage>
</organism>
<dbReference type="Proteomes" id="UP001595456">
    <property type="component" value="Unassembled WGS sequence"/>
</dbReference>
<evidence type="ECO:0000313" key="2">
    <source>
        <dbReference type="EMBL" id="MFC3098426.1"/>
    </source>
</evidence>
<dbReference type="RefSeq" id="WP_336927303.1">
    <property type="nucleotide sequence ID" value="NZ_JBANRO010000012.1"/>
</dbReference>
<dbReference type="SUPFAM" id="SSF49899">
    <property type="entry name" value="Concanavalin A-like lectins/glucanases"/>
    <property type="match status" value="1"/>
</dbReference>
<sequence>MEHWTLPGGAPVPITLQAGRSGLSGPGEPAFSGAAVPAGDFTLTATLAYQNLRDGDEAGLALRGANGGWVSIQLEHITPALLVAARRHAPGEPQVHGRLMATTAVPGWYEGRIRLRMERSTGQIRVSYALEGGEWQTLGPPLRDPTGDTAQAGVFAVDGAER</sequence>
<keyword evidence="3" id="KW-1185">Reference proteome</keyword>
<protein>
    <recommendedName>
        <fullName evidence="1">Beta-xylosidase C-terminal Concanavalin A-like domain-containing protein</fullName>
    </recommendedName>
</protein>